<reference evidence="2" key="1">
    <citation type="journal article" date="2019" name="Int. J. Syst. Evol. Microbiol.">
        <title>The Global Catalogue of Microorganisms (GCM) 10K type strain sequencing project: providing services to taxonomists for standard genome sequencing and annotation.</title>
        <authorList>
            <consortium name="The Broad Institute Genomics Platform"/>
            <consortium name="The Broad Institute Genome Sequencing Center for Infectious Disease"/>
            <person name="Wu L."/>
            <person name="Ma J."/>
        </authorList>
    </citation>
    <scope>NUCLEOTIDE SEQUENCE [LARGE SCALE GENOMIC DNA]</scope>
    <source>
        <strain evidence="2">KCTC 32255</strain>
    </source>
</reference>
<accession>A0ABW2C932</accession>
<dbReference type="Proteomes" id="UP001596337">
    <property type="component" value="Unassembled WGS sequence"/>
</dbReference>
<proteinExistence type="predicted"/>
<dbReference type="EMBL" id="JBHSXX010000001">
    <property type="protein sequence ID" value="MFC6871089.1"/>
    <property type="molecule type" value="Genomic_DNA"/>
</dbReference>
<organism evidence="1 2">
    <name type="scientific">Haloechinothrix salitolerans</name>
    <dbReference type="NCBI Taxonomy" id="926830"/>
    <lineage>
        <taxon>Bacteria</taxon>
        <taxon>Bacillati</taxon>
        <taxon>Actinomycetota</taxon>
        <taxon>Actinomycetes</taxon>
        <taxon>Pseudonocardiales</taxon>
        <taxon>Pseudonocardiaceae</taxon>
        <taxon>Haloechinothrix</taxon>
    </lineage>
</organism>
<name>A0ABW2C932_9PSEU</name>
<comment type="caution">
    <text evidence="1">The sequence shown here is derived from an EMBL/GenBank/DDBJ whole genome shotgun (WGS) entry which is preliminary data.</text>
</comment>
<dbReference type="SUPFAM" id="SSF51717">
    <property type="entry name" value="Dihydropteroate synthetase-like"/>
    <property type="match status" value="1"/>
</dbReference>
<dbReference type="InterPro" id="IPR011005">
    <property type="entry name" value="Dihydropteroate_synth-like_sf"/>
</dbReference>
<evidence type="ECO:0000313" key="2">
    <source>
        <dbReference type="Proteomes" id="UP001596337"/>
    </source>
</evidence>
<keyword evidence="2" id="KW-1185">Reference proteome</keyword>
<protein>
    <submittedName>
        <fullName evidence="1">Uncharacterized protein</fullName>
    </submittedName>
</protein>
<sequence>MEQFPLVMGVASDSAQAGRVLRDGADIVDLGRASGALLRELRHTHAGVPLAVDVAGVSDAAARVRELAGAGADLVYATGGSMERELAVLAAESGAAVVCSPGEVEWLRAEGVARVFVTPGWRQSASARTLRWGRELADGDWPVLLTVSDGDAENGPDTIAAAALAAMAGVRVLRTDRVTETRRTVDMIASIAGTRQPARVRRALA</sequence>
<gene>
    <name evidence="1" type="ORF">ACFQGD_28605</name>
</gene>
<dbReference type="RefSeq" id="WP_345406326.1">
    <property type="nucleotide sequence ID" value="NZ_BAABLA010000122.1"/>
</dbReference>
<dbReference type="Gene3D" id="3.20.20.20">
    <property type="entry name" value="Dihydropteroate synthase-like"/>
    <property type="match status" value="1"/>
</dbReference>
<evidence type="ECO:0000313" key="1">
    <source>
        <dbReference type="EMBL" id="MFC6871089.1"/>
    </source>
</evidence>